<dbReference type="PANTHER" id="PTHR47172:SF24">
    <property type="entry name" value="GATA ZINC FINGER DOMAIN-CONTAINING PROTEIN 14-RELATED"/>
    <property type="match status" value="1"/>
</dbReference>
<sequence length="466" mass="50363">MTSHNSGKYGPPFPPNVWPQVNTHSVSRSHGPSQGQPDNVQTATNSQYSEPYPIVDITHEVNTCTLSQVSLAGSPLHRTSSTTHLGHYHNADIYMDCDDTNHGRYRDGNTTNPSSVRFGTSLPNHLPSRPRPPPLSAESVSSTLYHPPLPVSHYPIPPSPSYPGHPSTGQTLSSHSVYPTRYSHSATNSPYLGPTAGPSTSYGYLGQNSPSSSRPPLTHKQAPVPEDKHHVRAPISRQSCQQVYESASDIIKGLEDFDPENHTQLTKFIESASVILSTLTSVQQFEEYTEKDKKKIHMEAKKRIRSMQGPLMCHSCGCTETPEWRKGPKGPRTLCNACGLVYAKMNRKSTKGKSLTVSTTGSSSQGKIPATETDLPLSAPLAVSSPIAESTMVLQPPATASILDKGVCNSTLQGSMANAGSSGSEYPNDPVQESRNPGKQPDTEMVIDSPQEKCKKGKSSIPFLLS</sequence>
<dbReference type="GO" id="GO:0006355">
    <property type="term" value="P:regulation of DNA-templated transcription"/>
    <property type="evidence" value="ECO:0007669"/>
    <property type="project" value="InterPro"/>
</dbReference>
<feature type="compositionally biased region" description="Polar residues" evidence="7">
    <location>
        <begin position="197"/>
        <end position="215"/>
    </location>
</feature>
<keyword evidence="3" id="KW-0862">Zinc</keyword>
<dbReference type="InterPro" id="IPR000679">
    <property type="entry name" value="Znf_GATA"/>
</dbReference>
<feature type="region of interest" description="Disordered" evidence="7">
    <location>
        <begin position="414"/>
        <end position="466"/>
    </location>
</feature>
<gene>
    <name evidence="9" type="ORF">IWQ62_005829</name>
</gene>
<dbReference type="SMART" id="SM00401">
    <property type="entry name" value="ZnF_GATA"/>
    <property type="match status" value="1"/>
</dbReference>
<keyword evidence="4" id="KW-0805">Transcription regulation</keyword>
<dbReference type="PANTHER" id="PTHR47172">
    <property type="entry name" value="OS01G0976800 PROTEIN"/>
    <property type="match status" value="1"/>
</dbReference>
<keyword evidence="10" id="KW-1185">Reference proteome</keyword>
<evidence type="ECO:0000256" key="6">
    <source>
        <dbReference type="PROSITE-ProRule" id="PRU00094"/>
    </source>
</evidence>
<evidence type="ECO:0000256" key="2">
    <source>
        <dbReference type="ARBA" id="ARBA00022771"/>
    </source>
</evidence>
<dbReference type="SUPFAM" id="SSF57716">
    <property type="entry name" value="Glucocorticoid receptor-like (DNA-binding domain)"/>
    <property type="match status" value="1"/>
</dbReference>
<feature type="region of interest" description="Disordered" evidence="7">
    <location>
        <begin position="351"/>
        <end position="373"/>
    </location>
</feature>
<feature type="domain" description="GATA-type" evidence="8">
    <location>
        <begin position="307"/>
        <end position="342"/>
    </location>
</feature>
<dbReference type="OrthoDB" id="2162994at2759"/>
<dbReference type="CDD" id="cd00202">
    <property type="entry name" value="ZnF_GATA"/>
    <property type="match status" value="1"/>
</dbReference>
<feature type="compositionally biased region" description="Polar residues" evidence="7">
    <location>
        <begin position="352"/>
        <end position="366"/>
    </location>
</feature>
<dbReference type="EMBL" id="JANBPY010002662">
    <property type="protein sequence ID" value="KAJ1954145.1"/>
    <property type="molecule type" value="Genomic_DNA"/>
</dbReference>
<name>A0A9W8AP67_9FUNG</name>
<feature type="region of interest" description="Disordered" evidence="7">
    <location>
        <begin position="1"/>
        <end position="45"/>
    </location>
</feature>
<dbReference type="AlphaFoldDB" id="A0A9W8AP67"/>
<dbReference type="InterPro" id="IPR013088">
    <property type="entry name" value="Znf_NHR/GATA"/>
</dbReference>
<evidence type="ECO:0000256" key="5">
    <source>
        <dbReference type="ARBA" id="ARBA00023163"/>
    </source>
</evidence>
<feature type="region of interest" description="Disordered" evidence="7">
    <location>
        <begin position="105"/>
        <end position="144"/>
    </location>
</feature>
<comment type="caution">
    <text evidence="9">The sequence shown here is derived from an EMBL/GenBank/DDBJ whole genome shotgun (WGS) entry which is preliminary data.</text>
</comment>
<dbReference type="Proteomes" id="UP001150925">
    <property type="component" value="Unassembled WGS sequence"/>
</dbReference>
<reference evidence="9" key="1">
    <citation type="submission" date="2022-07" db="EMBL/GenBank/DDBJ databases">
        <title>Phylogenomic reconstructions and comparative analyses of Kickxellomycotina fungi.</title>
        <authorList>
            <person name="Reynolds N.K."/>
            <person name="Stajich J.E."/>
            <person name="Barry K."/>
            <person name="Grigoriev I.V."/>
            <person name="Crous P."/>
            <person name="Smith M.E."/>
        </authorList>
    </citation>
    <scope>NUCLEOTIDE SEQUENCE</scope>
    <source>
        <strain evidence="9">RSA 1196</strain>
    </source>
</reference>
<evidence type="ECO:0000256" key="4">
    <source>
        <dbReference type="ARBA" id="ARBA00023015"/>
    </source>
</evidence>
<keyword evidence="1" id="KW-0479">Metal-binding</keyword>
<feature type="compositionally biased region" description="Polar residues" evidence="7">
    <location>
        <begin position="108"/>
        <end position="123"/>
    </location>
</feature>
<dbReference type="Gene3D" id="3.30.50.10">
    <property type="entry name" value="Erythroid Transcription Factor GATA-1, subunit A"/>
    <property type="match status" value="1"/>
</dbReference>
<feature type="compositionally biased region" description="Polar residues" evidence="7">
    <location>
        <begin position="414"/>
        <end position="437"/>
    </location>
</feature>
<evidence type="ECO:0000256" key="1">
    <source>
        <dbReference type="ARBA" id="ARBA00022723"/>
    </source>
</evidence>
<evidence type="ECO:0000256" key="7">
    <source>
        <dbReference type="SAM" id="MobiDB-lite"/>
    </source>
</evidence>
<accession>A0A9W8AP67</accession>
<protein>
    <recommendedName>
        <fullName evidence="8">GATA-type domain-containing protein</fullName>
    </recommendedName>
</protein>
<organism evidence="9 10">
    <name type="scientific">Dispira parvispora</name>
    <dbReference type="NCBI Taxonomy" id="1520584"/>
    <lineage>
        <taxon>Eukaryota</taxon>
        <taxon>Fungi</taxon>
        <taxon>Fungi incertae sedis</taxon>
        <taxon>Zoopagomycota</taxon>
        <taxon>Kickxellomycotina</taxon>
        <taxon>Dimargaritomycetes</taxon>
        <taxon>Dimargaritales</taxon>
        <taxon>Dimargaritaceae</taxon>
        <taxon>Dispira</taxon>
    </lineage>
</organism>
<feature type="compositionally biased region" description="Polar residues" evidence="7">
    <location>
        <begin position="168"/>
        <end position="190"/>
    </location>
</feature>
<dbReference type="GO" id="GO:0043565">
    <property type="term" value="F:sequence-specific DNA binding"/>
    <property type="evidence" value="ECO:0007669"/>
    <property type="project" value="InterPro"/>
</dbReference>
<dbReference type="Pfam" id="PF00320">
    <property type="entry name" value="GATA"/>
    <property type="match status" value="1"/>
</dbReference>
<evidence type="ECO:0000313" key="9">
    <source>
        <dbReference type="EMBL" id="KAJ1954145.1"/>
    </source>
</evidence>
<feature type="region of interest" description="Disordered" evidence="7">
    <location>
        <begin position="156"/>
        <end position="223"/>
    </location>
</feature>
<keyword evidence="5" id="KW-0804">Transcription</keyword>
<evidence type="ECO:0000313" key="10">
    <source>
        <dbReference type="Proteomes" id="UP001150925"/>
    </source>
</evidence>
<feature type="compositionally biased region" description="Polar residues" evidence="7">
    <location>
        <begin position="19"/>
        <end position="45"/>
    </location>
</feature>
<evidence type="ECO:0000259" key="8">
    <source>
        <dbReference type="PROSITE" id="PS50114"/>
    </source>
</evidence>
<dbReference type="PROSITE" id="PS00344">
    <property type="entry name" value="GATA_ZN_FINGER_1"/>
    <property type="match status" value="1"/>
</dbReference>
<keyword evidence="2 6" id="KW-0863">Zinc-finger</keyword>
<dbReference type="PROSITE" id="PS50114">
    <property type="entry name" value="GATA_ZN_FINGER_2"/>
    <property type="match status" value="1"/>
</dbReference>
<dbReference type="GO" id="GO:0008270">
    <property type="term" value="F:zinc ion binding"/>
    <property type="evidence" value="ECO:0007669"/>
    <property type="project" value="UniProtKB-KW"/>
</dbReference>
<evidence type="ECO:0000256" key="3">
    <source>
        <dbReference type="ARBA" id="ARBA00022833"/>
    </source>
</evidence>
<proteinExistence type="predicted"/>